<organism evidence="3 4">
    <name type="scientific">Phanerochaete sordida</name>
    <dbReference type="NCBI Taxonomy" id="48140"/>
    <lineage>
        <taxon>Eukaryota</taxon>
        <taxon>Fungi</taxon>
        <taxon>Dikarya</taxon>
        <taxon>Basidiomycota</taxon>
        <taxon>Agaricomycotina</taxon>
        <taxon>Agaricomycetes</taxon>
        <taxon>Polyporales</taxon>
        <taxon>Phanerochaetaceae</taxon>
        <taxon>Phanerochaete</taxon>
    </lineage>
</organism>
<feature type="region of interest" description="Disordered" evidence="1">
    <location>
        <begin position="249"/>
        <end position="319"/>
    </location>
</feature>
<name>A0A9P3LKB7_9APHY</name>
<dbReference type="InterPro" id="IPR037056">
    <property type="entry name" value="RNase_H1_N_sf"/>
</dbReference>
<gene>
    <name evidence="3" type="ORF">PsYK624_146120</name>
</gene>
<evidence type="ECO:0000259" key="2">
    <source>
        <dbReference type="Pfam" id="PF01693"/>
    </source>
</evidence>
<feature type="compositionally biased region" description="Low complexity" evidence="1">
    <location>
        <begin position="154"/>
        <end position="177"/>
    </location>
</feature>
<feature type="region of interest" description="Disordered" evidence="1">
    <location>
        <begin position="138"/>
        <end position="193"/>
    </location>
</feature>
<evidence type="ECO:0000313" key="4">
    <source>
        <dbReference type="Proteomes" id="UP000703269"/>
    </source>
</evidence>
<dbReference type="Pfam" id="PF01693">
    <property type="entry name" value="Cauli_VI"/>
    <property type="match status" value="1"/>
</dbReference>
<dbReference type="Gene3D" id="3.40.970.10">
    <property type="entry name" value="Ribonuclease H1, N-terminal domain"/>
    <property type="match status" value="1"/>
</dbReference>
<dbReference type="AlphaFoldDB" id="A0A9P3LKB7"/>
<dbReference type="InterPro" id="IPR009027">
    <property type="entry name" value="Ribosomal_bL9/RNase_H1_N"/>
</dbReference>
<dbReference type="EMBL" id="BPQB01000086">
    <property type="protein sequence ID" value="GJE98383.1"/>
    <property type="molecule type" value="Genomic_DNA"/>
</dbReference>
<reference evidence="3 4" key="1">
    <citation type="submission" date="2021-08" db="EMBL/GenBank/DDBJ databases">
        <title>Draft Genome Sequence of Phanerochaete sordida strain YK-624.</title>
        <authorList>
            <person name="Mori T."/>
            <person name="Dohra H."/>
            <person name="Suzuki T."/>
            <person name="Kawagishi H."/>
            <person name="Hirai H."/>
        </authorList>
    </citation>
    <scope>NUCLEOTIDE SEQUENCE [LARGE SCALE GENOMIC DNA]</scope>
    <source>
        <strain evidence="3 4">YK-624</strain>
    </source>
</reference>
<protein>
    <recommendedName>
        <fullName evidence="2">Ribonuclease H1 N-terminal domain-containing protein</fullName>
    </recommendedName>
</protein>
<feature type="domain" description="Ribonuclease H1 N-terminal" evidence="2">
    <location>
        <begin position="57"/>
        <end position="96"/>
    </location>
</feature>
<evidence type="ECO:0000313" key="3">
    <source>
        <dbReference type="EMBL" id="GJE98383.1"/>
    </source>
</evidence>
<accession>A0A9P3LKB7</accession>
<dbReference type="OrthoDB" id="2676387at2759"/>
<feature type="compositionally biased region" description="Polar residues" evidence="1">
    <location>
        <begin position="142"/>
        <end position="151"/>
    </location>
</feature>
<feature type="compositionally biased region" description="Low complexity" evidence="1">
    <location>
        <begin position="255"/>
        <end position="277"/>
    </location>
</feature>
<dbReference type="SUPFAM" id="SSF55658">
    <property type="entry name" value="L9 N-domain-like"/>
    <property type="match status" value="1"/>
</dbReference>
<dbReference type="InterPro" id="IPR011320">
    <property type="entry name" value="RNase_H1_N"/>
</dbReference>
<dbReference type="Proteomes" id="UP000703269">
    <property type="component" value="Unassembled WGS sequence"/>
</dbReference>
<keyword evidence="4" id="KW-1185">Reference proteome</keyword>
<evidence type="ECO:0000256" key="1">
    <source>
        <dbReference type="SAM" id="MobiDB-lite"/>
    </source>
</evidence>
<sequence>MSKLPEPPWLWTVADWPEPGYFLHGWILNSDDHPDADLTVQPLDEPWPTVIKHPDVFVVFVGREPGLYYRWKGARKQVNNFRGAKYIRCRNLKEAQIAWHIGPDKLMQRDTSPTPESWGKLPYELTLKARVADATTDWPQEPFTSSSGSHTEASRSTSRAASPAPAPSQAASTVPSQPASPAPSQPASPAAVRSASPAASLLIPSPSPIKADSIIDISSDEEIPIRKRKRFDKGKRVIRLLTSSVRSSSAPLYVPSSPLSRASSASAAPSTPSSHGASSRRTKTKSAVSVGGALPPPPSTQVPPVAGPSSAHATGSSAPEQIDDPFVYVVIRGREPGVYETHALALARCGPVAEGKIVSARSMSRGYHMFARQFMKNNVVVLE</sequence>
<comment type="caution">
    <text evidence="3">The sequence shown here is derived from an EMBL/GenBank/DDBJ whole genome shotgun (WGS) entry which is preliminary data.</text>
</comment>
<proteinExistence type="predicted"/>